<protein>
    <submittedName>
        <fullName evidence="3">Uncharacterized protein</fullName>
    </submittedName>
</protein>
<evidence type="ECO:0000313" key="3">
    <source>
        <dbReference type="WBParaSite" id="PSAMB.scaffold4350size14926.g24062.t1"/>
    </source>
</evidence>
<evidence type="ECO:0000256" key="1">
    <source>
        <dbReference type="SAM" id="MobiDB-lite"/>
    </source>
</evidence>
<reference evidence="3" key="1">
    <citation type="submission" date="2022-11" db="UniProtKB">
        <authorList>
            <consortium name="WormBaseParasite"/>
        </authorList>
    </citation>
    <scope>IDENTIFICATION</scope>
</reference>
<dbReference type="WBParaSite" id="PSAMB.scaffold4350size14926.g24062.t1">
    <property type="protein sequence ID" value="PSAMB.scaffold4350size14926.g24062.t1"/>
    <property type="gene ID" value="PSAMB.scaffold4350size14926.g24062"/>
</dbReference>
<feature type="region of interest" description="Disordered" evidence="1">
    <location>
        <begin position="54"/>
        <end position="104"/>
    </location>
</feature>
<dbReference type="Proteomes" id="UP000887566">
    <property type="component" value="Unplaced"/>
</dbReference>
<proteinExistence type="predicted"/>
<keyword evidence="2" id="KW-1185">Reference proteome</keyword>
<feature type="compositionally biased region" description="Basic and acidic residues" evidence="1">
    <location>
        <begin position="93"/>
        <end position="104"/>
    </location>
</feature>
<feature type="compositionally biased region" description="Basic and acidic residues" evidence="1">
    <location>
        <begin position="54"/>
        <end position="65"/>
    </location>
</feature>
<evidence type="ECO:0000313" key="2">
    <source>
        <dbReference type="Proteomes" id="UP000887566"/>
    </source>
</evidence>
<dbReference type="AlphaFoldDB" id="A0A914WJZ4"/>
<accession>A0A914WJZ4</accession>
<name>A0A914WJZ4_9BILA</name>
<sequence length="304" mass="34702">MATVYRRDFAPPAATRWSSSAAAASKKPYDHYVRARKAFEWSHQCIFDENNDRSIPDAHLPHVDEQSVEEVESEDREFDEGVELDYDAEEERESPTADHLEARPQMRLRQEEPDLPTPPVAGQVPHLELKGRLTPSPPPRQLRTADRIVSFVDDGFGGTKAIELKKLRSRWVQTPAEWRDTEHPLRFAQGALSKEHEHYRKPRQKHTAPFLTNAHPSDRDAAIGSGKTFNVKSSGKPQVSAARRFKSTDGANALFTHVHRTNNKHHDTIPSVIRQHSSRSSKQLLQTEYQRQFRTAARLVDLET</sequence>
<feature type="compositionally biased region" description="Acidic residues" evidence="1">
    <location>
        <begin position="66"/>
        <end position="92"/>
    </location>
</feature>
<organism evidence="2 3">
    <name type="scientific">Plectus sambesii</name>
    <dbReference type="NCBI Taxonomy" id="2011161"/>
    <lineage>
        <taxon>Eukaryota</taxon>
        <taxon>Metazoa</taxon>
        <taxon>Ecdysozoa</taxon>
        <taxon>Nematoda</taxon>
        <taxon>Chromadorea</taxon>
        <taxon>Plectida</taxon>
        <taxon>Plectina</taxon>
        <taxon>Plectoidea</taxon>
        <taxon>Plectidae</taxon>
        <taxon>Plectus</taxon>
    </lineage>
</organism>